<dbReference type="Gene3D" id="2.60.120.200">
    <property type="match status" value="1"/>
</dbReference>
<dbReference type="InterPro" id="IPR045584">
    <property type="entry name" value="Pilin-like"/>
</dbReference>
<dbReference type="SUPFAM" id="SSF54523">
    <property type="entry name" value="Pili subunits"/>
    <property type="match status" value="1"/>
</dbReference>
<sequence length="478" mass="55335">MPNTKKISFSSYYSAFTLVELIVVIVILAILATIAFLSFSSQSSSARDSTRMSDLSNISKWLWVFNALGWKYPIPDKSVSIYSWTTLIWYQWEAWSKLLGMLKLSAWWWKDPLGGTYYTYNINNTRNKHQLLAFLENQSSFQLWYNPFDVISDSFATDYTNRYPYEKWDTLWILLAQTWTTSNPIYTPIQDIPSIQTSTWFTITDTSQTTWKIIISDNAVSSTWVSTSAVIWYTTPVNPIPVAPVAPTVKAEISNNDSNLILLWHFNESAWSIVYDNTGGTNVAADNWTLNWAIWDTSNKIAWAASLTFDWINNFVRLRNHWRDWGSEFYPSNNYSITAWVNFNSGTTNKDITGAGWRMTFGITSDNRLYYWEYPYYYNGANWGSLYSSGYISEKAWHQVAMTKSSTLGLSLYVDWVLAASAPGDTPNWLTANTGNAIWYNGNPDYMYWFFSWMIDEFAAYNRVLTSTEIQNQYQLLK</sequence>
<feature type="transmembrane region" description="Helical" evidence="1">
    <location>
        <begin position="12"/>
        <end position="39"/>
    </location>
</feature>
<organism evidence="2">
    <name type="scientific">uncultured bacterium</name>
    <name type="common">gcode 4</name>
    <dbReference type="NCBI Taxonomy" id="1234023"/>
    <lineage>
        <taxon>Bacteria</taxon>
        <taxon>environmental samples</taxon>
    </lineage>
</organism>
<dbReference type="Pfam" id="PF07963">
    <property type="entry name" value="N_methyl"/>
    <property type="match status" value="1"/>
</dbReference>
<dbReference type="SUPFAM" id="SSF49899">
    <property type="entry name" value="Concanavalin A-like lectins/glucanases"/>
    <property type="match status" value="1"/>
</dbReference>
<dbReference type="EMBL" id="AMFJ01000311">
    <property type="protein sequence ID" value="EKE28642.1"/>
    <property type="molecule type" value="Genomic_DNA"/>
</dbReference>
<accession>K2G312</accession>
<gene>
    <name evidence="2" type="ORF">ACD_3C00037G0033</name>
</gene>
<reference evidence="2" key="1">
    <citation type="journal article" date="2012" name="Science">
        <title>Fermentation, hydrogen, and sulfur metabolism in multiple uncultivated bacterial phyla.</title>
        <authorList>
            <person name="Wrighton K.C."/>
            <person name="Thomas B.C."/>
            <person name="Sharon I."/>
            <person name="Miller C.S."/>
            <person name="Castelle C.J."/>
            <person name="VerBerkmoes N.C."/>
            <person name="Wilkins M.J."/>
            <person name="Hettich R.L."/>
            <person name="Lipton M.S."/>
            <person name="Williams K.H."/>
            <person name="Long P.E."/>
            <person name="Banfield J.F."/>
        </authorList>
    </citation>
    <scope>NUCLEOTIDE SEQUENCE [LARGE SCALE GENOMIC DNA]</scope>
</reference>
<evidence type="ECO:0000256" key="1">
    <source>
        <dbReference type="SAM" id="Phobius"/>
    </source>
</evidence>
<dbReference type="InterPro" id="IPR012902">
    <property type="entry name" value="N_methyl_site"/>
</dbReference>
<dbReference type="Pfam" id="PF13385">
    <property type="entry name" value="Laminin_G_3"/>
    <property type="match status" value="1"/>
</dbReference>
<proteinExistence type="predicted"/>
<dbReference type="AlphaFoldDB" id="K2G312"/>
<name>K2G312_9BACT</name>
<keyword evidence="1" id="KW-0812">Transmembrane</keyword>
<keyword evidence="1" id="KW-0472">Membrane</keyword>
<dbReference type="InterPro" id="IPR013320">
    <property type="entry name" value="ConA-like_dom_sf"/>
</dbReference>
<evidence type="ECO:0000313" key="2">
    <source>
        <dbReference type="EMBL" id="EKE28642.1"/>
    </source>
</evidence>
<comment type="caution">
    <text evidence="2">The sequence shown here is derived from an EMBL/GenBank/DDBJ whole genome shotgun (WGS) entry which is preliminary data.</text>
</comment>
<keyword evidence="1" id="KW-1133">Transmembrane helix</keyword>
<dbReference type="Gene3D" id="3.30.700.10">
    <property type="entry name" value="Glycoprotein, Type 4 Pilin"/>
    <property type="match status" value="1"/>
</dbReference>
<protein>
    <submittedName>
        <fullName evidence="2">Laminin G sub protein</fullName>
    </submittedName>
</protein>
<dbReference type="NCBIfam" id="TIGR02532">
    <property type="entry name" value="IV_pilin_GFxxxE"/>
    <property type="match status" value="1"/>
</dbReference>